<feature type="region of interest" description="Disordered" evidence="1">
    <location>
        <begin position="465"/>
        <end position="487"/>
    </location>
</feature>
<organism evidence="2 3">
    <name type="scientific">Ditylenchus dipsaci</name>
    <dbReference type="NCBI Taxonomy" id="166011"/>
    <lineage>
        <taxon>Eukaryota</taxon>
        <taxon>Metazoa</taxon>
        <taxon>Ecdysozoa</taxon>
        <taxon>Nematoda</taxon>
        <taxon>Chromadorea</taxon>
        <taxon>Rhabditida</taxon>
        <taxon>Tylenchina</taxon>
        <taxon>Tylenchomorpha</taxon>
        <taxon>Sphaerularioidea</taxon>
        <taxon>Anguinidae</taxon>
        <taxon>Anguininae</taxon>
        <taxon>Ditylenchus</taxon>
    </lineage>
</organism>
<accession>A0A915EBE5</accession>
<reference evidence="3" key="1">
    <citation type="submission" date="2022-11" db="UniProtKB">
        <authorList>
            <consortium name="WormBaseParasite"/>
        </authorList>
    </citation>
    <scope>IDENTIFICATION</scope>
</reference>
<dbReference type="Gene3D" id="3.90.190.10">
    <property type="entry name" value="Protein tyrosine phosphatase superfamily"/>
    <property type="match status" value="1"/>
</dbReference>
<evidence type="ECO:0000256" key="1">
    <source>
        <dbReference type="SAM" id="MobiDB-lite"/>
    </source>
</evidence>
<dbReference type="AlphaFoldDB" id="A0A915EBE5"/>
<dbReference type="PANTHER" id="PTHR10974:SF75">
    <property type="entry name" value="SULFATASE DOMAIN-CONTAINING PROTEIN"/>
    <property type="match status" value="1"/>
</dbReference>
<dbReference type="Proteomes" id="UP000887574">
    <property type="component" value="Unplaced"/>
</dbReference>
<feature type="compositionally biased region" description="Low complexity" evidence="1">
    <location>
        <begin position="466"/>
        <end position="479"/>
    </location>
</feature>
<dbReference type="PANTHER" id="PTHR10974">
    <property type="entry name" value="FI08016P-RELATED"/>
    <property type="match status" value="1"/>
</dbReference>
<evidence type="ECO:0000313" key="3">
    <source>
        <dbReference type="WBParaSite" id="jg4872.1"/>
    </source>
</evidence>
<name>A0A915EBE5_9BILA</name>
<dbReference type="InterPro" id="IPR004245">
    <property type="entry name" value="DUF229"/>
</dbReference>
<sequence>MIAEDWAKGAVNWPDCVGFKNQPTDHYMRPFQIRVEMDQNTFETSHCREHYLFLLEYLQQFLEVYQDEQQKFTMTWIVELTHNYLNSLYHADDTFYKWFKDTHEKDNNPGLFIVLPRRLRKNKKLREIMQENAQQLVSQHDVYATFLTIARSSHKWKESSWDNKWDASEYPEALHGSSLFHTLTKQPRDCPTLSIPFAYCQCDKDYVEIKASRENNELLSQLAVAAVDKINQDIKTAEYNEKCVTLTLDDTKDKLLKLEKLEMEHYGTRQEEKDGLVKASFVITFQTKPGGGQFSGQSMALHVDRRWLANVLARVEDNPNQPAIEGQLSLTNREKQCLIVNGFEYKHGKVVDSGATQNWRCVKNTCNGTAKTSFGSMEGRRSVPQDNINFCSTPSGTTSACSSPSTSSMSTPSTVKRRLGSFSTNGAIFSAATNQSRHLLKRSQTGPSQLFASLSLIGPRGLPQFNSSSSNTSISSKTSRATMRSMSNEEDRLIRNCNSKARFSLPQPTQCLQSNLVDIAHLLRAGIVSLCGHRNAQPGTRKRSDSASFHLKEAQSEVPMGCASLYSYKTLEFLHCGTVEAAYNGAWLCHNHIAYLVNLTGVQQLGKSKRRQSCICGEHTRHQLKEICVKISPASSVAEIFDKFMLVNQFIAEARTKGAQILLYNSDAQNLAQAFSIQYCMHYHKISLNYAICHIERAAKLNLDPKYRMH</sequence>
<evidence type="ECO:0000313" key="2">
    <source>
        <dbReference type="Proteomes" id="UP000887574"/>
    </source>
</evidence>
<protein>
    <submittedName>
        <fullName evidence="3">Uncharacterized protein</fullName>
    </submittedName>
</protein>
<keyword evidence="2" id="KW-1185">Reference proteome</keyword>
<dbReference type="WBParaSite" id="jg4872.1">
    <property type="protein sequence ID" value="jg4872.1"/>
    <property type="gene ID" value="jg4872"/>
</dbReference>
<dbReference type="Pfam" id="PF02995">
    <property type="entry name" value="DUF229"/>
    <property type="match status" value="2"/>
</dbReference>
<proteinExistence type="predicted"/>
<dbReference type="InterPro" id="IPR029021">
    <property type="entry name" value="Prot-tyrosine_phosphatase-like"/>
</dbReference>
<dbReference type="GO" id="GO:0005615">
    <property type="term" value="C:extracellular space"/>
    <property type="evidence" value="ECO:0007669"/>
    <property type="project" value="TreeGrafter"/>
</dbReference>
<dbReference type="Gene3D" id="2.20.25.240">
    <property type="match status" value="1"/>
</dbReference>